<dbReference type="InterPro" id="IPR018495">
    <property type="entry name" value="Succ_DH_cyt_bsu_CS"/>
</dbReference>
<dbReference type="Proteomes" id="UP001497512">
    <property type="component" value="Chromosome 11"/>
</dbReference>
<dbReference type="PROSITE" id="PS01001">
    <property type="entry name" value="SDH_CYT_2"/>
    <property type="match status" value="1"/>
</dbReference>
<evidence type="ECO:0008006" key="11">
    <source>
        <dbReference type="Google" id="ProtNLM"/>
    </source>
</evidence>
<keyword evidence="4" id="KW-0479">Metal-binding</keyword>
<dbReference type="NCBIfam" id="TIGR02970">
    <property type="entry name" value="succ_dehyd_cytB"/>
    <property type="match status" value="1"/>
</dbReference>
<dbReference type="PROSITE" id="PS01000">
    <property type="entry name" value="SDH_CYT_1"/>
    <property type="match status" value="1"/>
</dbReference>
<dbReference type="Gene3D" id="1.20.1300.10">
    <property type="entry name" value="Fumarate reductase/succinate dehydrogenase, transmembrane subunit"/>
    <property type="match status" value="1"/>
</dbReference>
<evidence type="ECO:0000313" key="9">
    <source>
        <dbReference type="EMBL" id="CAK9195719.1"/>
    </source>
</evidence>
<keyword evidence="7 8" id="KW-0472">Membrane</keyword>
<evidence type="ECO:0000256" key="1">
    <source>
        <dbReference type="ARBA" id="ARBA00004141"/>
    </source>
</evidence>
<dbReference type="PANTHER" id="PTHR10978:SF5">
    <property type="entry name" value="SUCCINATE DEHYDROGENASE CYTOCHROME B560 SUBUNIT, MITOCHONDRIAL"/>
    <property type="match status" value="1"/>
</dbReference>
<dbReference type="CDD" id="cd03499">
    <property type="entry name" value="SQR_TypeC_SdhC"/>
    <property type="match status" value="1"/>
</dbReference>
<evidence type="ECO:0000256" key="7">
    <source>
        <dbReference type="ARBA" id="ARBA00023136"/>
    </source>
</evidence>
<evidence type="ECO:0000256" key="5">
    <source>
        <dbReference type="ARBA" id="ARBA00022989"/>
    </source>
</evidence>
<comment type="subcellular location">
    <subcellularLocation>
        <location evidence="1">Membrane</location>
        <topology evidence="1">Multi-pass membrane protein</topology>
    </subcellularLocation>
</comment>
<protein>
    <recommendedName>
        <fullName evidence="11">Succinate dehydrogenase subunit 3</fullName>
    </recommendedName>
</protein>
<dbReference type="InterPro" id="IPR034804">
    <property type="entry name" value="SQR/QFR_C/D"/>
</dbReference>
<accession>A0ABP0TG78</accession>
<keyword evidence="2" id="KW-0349">Heme</keyword>
<gene>
    <name evidence="9" type="ORF">CSSPTR1EN2_LOCUS3109</name>
</gene>
<keyword evidence="6" id="KW-0408">Iron</keyword>
<evidence type="ECO:0000256" key="2">
    <source>
        <dbReference type="ARBA" id="ARBA00022617"/>
    </source>
</evidence>
<evidence type="ECO:0000313" key="10">
    <source>
        <dbReference type="Proteomes" id="UP001497512"/>
    </source>
</evidence>
<reference evidence="9" key="1">
    <citation type="submission" date="2024-02" db="EMBL/GenBank/DDBJ databases">
        <authorList>
            <consortium name="ELIXIR-Norway"/>
            <consortium name="Elixir Norway"/>
        </authorList>
    </citation>
    <scope>NUCLEOTIDE SEQUENCE</scope>
</reference>
<feature type="transmembrane region" description="Helical" evidence="8">
    <location>
        <begin position="54"/>
        <end position="85"/>
    </location>
</feature>
<keyword evidence="3 8" id="KW-0812">Transmembrane</keyword>
<name>A0ABP0TG78_9BRYO</name>
<evidence type="ECO:0000256" key="4">
    <source>
        <dbReference type="ARBA" id="ARBA00022723"/>
    </source>
</evidence>
<feature type="transmembrane region" description="Helical" evidence="8">
    <location>
        <begin position="24"/>
        <end position="42"/>
    </location>
</feature>
<dbReference type="SUPFAM" id="SSF81343">
    <property type="entry name" value="Fumarate reductase respiratory complex transmembrane subunits"/>
    <property type="match status" value="1"/>
</dbReference>
<sequence>MKINRPLSPHLTIYKPQLTSTFSIFHRISGAFLGAAVSIFFLKIGDLNPTFYYFYRYVFLFTFYFHWFILSVVNFTLLALCYHMSNGIRHLLWDLGLFLELSKVYTSGIIMLFCAACLTVLNIIRFYLSQAQSMILANSLEAKKKSFFFASICRGDLRAPGVDHFRHMCTVLTFTE</sequence>
<dbReference type="EMBL" id="OZ019903">
    <property type="protein sequence ID" value="CAK9195719.1"/>
    <property type="molecule type" value="Genomic_DNA"/>
</dbReference>
<dbReference type="InterPro" id="IPR000701">
    <property type="entry name" value="SuccDH_FuR_B_TM-su"/>
</dbReference>
<feature type="transmembrane region" description="Helical" evidence="8">
    <location>
        <begin position="105"/>
        <end position="128"/>
    </location>
</feature>
<organism evidence="9 10">
    <name type="scientific">Sphagnum troendelagicum</name>
    <dbReference type="NCBI Taxonomy" id="128251"/>
    <lineage>
        <taxon>Eukaryota</taxon>
        <taxon>Viridiplantae</taxon>
        <taxon>Streptophyta</taxon>
        <taxon>Embryophyta</taxon>
        <taxon>Bryophyta</taxon>
        <taxon>Sphagnophytina</taxon>
        <taxon>Sphagnopsida</taxon>
        <taxon>Sphagnales</taxon>
        <taxon>Sphagnaceae</taxon>
        <taxon>Sphagnum</taxon>
    </lineage>
</organism>
<evidence type="ECO:0000256" key="8">
    <source>
        <dbReference type="SAM" id="Phobius"/>
    </source>
</evidence>
<evidence type="ECO:0000256" key="3">
    <source>
        <dbReference type="ARBA" id="ARBA00022692"/>
    </source>
</evidence>
<proteinExistence type="predicted"/>
<dbReference type="PANTHER" id="PTHR10978">
    <property type="entry name" value="SUCCINATE DEHYDROGENASE CYTOCHROME B560 SUBUNIT"/>
    <property type="match status" value="1"/>
</dbReference>
<dbReference type="Pfam" id="PF01127">
    <property type="entry name" value="Sdh_cyt"/>
    <property type="match status" value="1"/>
</dbReference>
<evidence type="ECO:0000256" key="6">
    <source>
        <dbReference type="ARBA" id="ARBA00023004"/>
    </source>
</evidence>
<keyword evidence="10" id="KW-1185">Reference proteome</keyword>
<dbReference type="InterPro" id="IPR014314">
    <property type="entry name" value="Succ_DH_cytb556"/>
</dbReference>
<keyword evidence="5 8" id="KW-1133">Transmembrane helix</keyword>